<feature type="domain" description="Solute-binding protein family 5" evidence="5">
    <location>
        <begin position="87"/>
        <end position="428"/>
    </location>
</feature>
<dbReference type="Gene3D" id="3.40.190.10">
    <property type="entry name" value="Periplasmic binding protein-like II"/>
    <property type="match status" value="1"/>
</dbReference>
<accession>A0A917DDE2</accession>
<keyword evidence="7" id="KW-1185">Reference proteome</keyword>
<dbReference type="InterPro" id="IPR000914">
    <property type="entry name" value="SBP_5_dom"/>
</dbReference>
<feature type="chain" id="PRO_5039370865" evidence="4">
    <location>
        <begin position="28"/>
        <end position="527"/>
    </location>
</feature>
<dbReference type="GO" id="GO:1904680">
    <property type="term" value="F:peptide transmembrane transporter activity"/>
    <property type="evidence" value="ECO:0007669"/>
    <property type="project" value="TreeGrafter"/>
</dbReference>
<evidence type="ECO:0000256" key="3">
    <source>
        <dbReference type="ARBA" id="ARBA00022729"/>
    </source>
</evidence>
<evidence type="ECO:0000256" key="4">
    <source>
        <dbReference type="SAM" id="SignalP"/>
    </source>
</evidence>
<organism evidence="6 7">
    <name type="scientific">Microbacterium faecale</name>
    <dbReference type="NCBI Taxonomy" id="1804630"/>
    <lineage>
        <taxon>Bacteria</taxon>
        <taxon>Bacillati</taxon>
        <taxon>Actinomycetota</taxon>
        <taxon>Actinomycetes</taxon>
        <taxon>Micrococcales</taxon>
        <taxon>Microbacteriaceae</taxon>
        <taxon>Microbacterium</taxon>
    </lineage>
</organism>
<evidence type="ECO:0000256" key="2">
    <source>
        <dbReference type="ARBA" id="ARBA00022448"/>
    </source>
</evidence>
<dbReference type="SUPFAM" id="SSF53850">
    <property type="entry name" value="Periplasmic binding protein-like II"/>
    <property type="match status" value="1"/>
</dbReference>
<dbReference type="AlphaFoldDB" id="A0A917DDE2"/>
<feature type="signal peptide" evidence="4">
    <location>
        <begin position="1"/>
        <end position="27"/>
    </location>
</feature>
<dbReference type="Proteomes" id="UP000633205">
    <property type="component" value="Unassembled WGS sequence"/>
</dbReference>
<evidence type="ECO:0000259" key="5">
    <source>
        <dbReference type="Pfam" id="PF00496"/>
    </source>
</evidence>
<keyword evidence="3 4" id="KW-0732">Signal</keyword>
<reference evidence="6" key="2">
    <citation type="submission" date="2020-09" db="EMBL/GenBank/DDBJ databases">
        <authorList>
            <person name="Sun Q."/>
            <person name="Zhou Y."/>
        </authorList>
    </citation>
    <scope>NUCLEOTIDE SEQUENCE</scope>
    <source>
        <strain evidence="6">CGMCC 1.15152</strain>
    </source>
</reference>
<evidence type="ECO:0000256" key="1">
    <source>
        <dbReference type="ARBA" id="ARBA00005695"/>
    </source>
</evidence>
<proteinExistence type="inferred from homology"/>
<protein>
    <submittedName>
        <fullName evidence="6">Peptide ABC transporter substrate-binding protein</fullName>
    </submittedName>
</protein>
<sequence>MFHRHTGRRALITAVLVTGGLVVSGCAADDAPAPDDPAAAAAGGDLNIQYFGDVVTLDPALSGQGPSANIIAFAYDPLIYMTPQGDYIPDLAVEWGYADDENTVFEFTLRDGVTFAGGADLDADAAVASMEYFLSSGGGAVAEVGEIDTVEAIDDATVRITYAEPFPHAPWTLSQYIKFGSIIGPDGLEDPSTLSTEMDGAGQYIFNADESVSNATYVFDRNPDYWNPEAQMYERVTVQAITDENAALSAIQTGQVDYTLGAPGTLDAAEAAGIEVLQVPFFNWGIHIADRSGDLVPALEDPQVREAIALSIDRQAIVDAIAPKTAQPSSQIMNEGAIGFVDGLEYPYDPDRARELLADAGYADGFSMPILSTNALDQNAIRAQAIVSYLEDIGIDVELTADSTGVSGFVEKAQSGEYAATIFPMSGTTMGLLYQTLRSGPRNPSATLDDEMESLFDESVTLDDEARLSLYEQMSERAYETAWHIPVFTANDLHYVGSDLAGVEVTNLNPIPITVAPDPGFAWHPAG</sequence>
<dbReference type="RefSeq" id="WP_188710788.1">
    <property type="nucleotide sequence ID" value="NZ_BMHO01000001.1"/>
</dbReference>
<keyword evidence="2" id="KW-0813">Transport</keyword>
<dbReference type="EMBL" id="BMHO01000001">
    <property type="protein sequence ID" value="GGD28476.1"/>
    <property type="molecule type" value="Genomic_DNA"/>
</dbReference>
<dbReference type="Pfam" id="PF00496">
    <property type="entry name" value="SBP_bac_5"/>
    <property type="match status" value="1"/>
</dbReference>
<comment type="caution">
    <text evidence="6">The sequence shown here is derived from an EMBL/GenBank/DDBJ whole genome shotgun (WGS) entry which is preliminary data.</text>
</comment>
<dbReference type="InterPro" id="IPR039424">
    <property type="entry name" value="SBP_5"/>
</dbReference>
<dbReference type="PIRSF" id="PIRSF002741">
    <property type="entry name" value="MppA"/>
    <property type="match status" value="1"/>
</dbReference>
<evidence type="ECO:0000313" key="6">
    <source>
        <dbReference type="EMBL" id="GGD28476.1"/>
    </source>
</evidence>
<dbReference type="GO" id="GO:0042597">
    <property type="term" value="C:periplasmic space"/>
    <property type="evidence" value="ECO:0007669"/>
    <property type="project" value="UniProtKB-ARBA"/>
</dbReference>
<reference evidence="6" key="1">
    <citation type="journal article" date="2014" name="Int. J. Syst. Evol. Microbiol.">
        <title>Complete genome sequence of Corynebacterium casei LMG S-19264T (=DSM 44701T), isolated from a smear-ripened cheese.</title>
        <authorList>
            <consortium name="US DOE Joint Genome Institute (JGI-PGF)"/>
            <person name="Walter F."/>
            <person name="Albersmeier A."/>
            <person name="Kalinowski J."/>
            <person name="Ruckert C."/>
        </authorList>
    </citation>
    <scope>NUCLEOTIDE SEQUENCE</scope>
    <source>
        <strain evidence="6">CGMCC 1.15152</strain>
    </source>
</reference>
<gene>
    <name evidence="6" type="ORF">GCM10010915_05630</name>
</gene>
<dbReference type="GO" id="GO:0043190">
    <property type="term" value="C:ATP-binding cassette (ABC) transporter complex"/>
    <property type="evidence" value="ECO:0007669"/>
    <property type="project" value="InterPro"/>
</dbReference>
<dbReference type="GO" id="GO:0015833">
    <property type="term" value="P:peptide transport"/>
    <property type="evidence" value="ECO:0007669"/>
    <property type="project" value="TreeGrafter"/>
</dbReference>
<name>A0A917DDE2_9MICO</name>
<comment type="similarity">
    <text evidence="1">Belongs to the bacterial solute-binding protein 5 family.</text>
</comment>
<dbReference type="InterPro" id="IPR030678">
    <property type="entry name" value="Peptide/Ni-bd"/>
</dbReference>
<dbReference type="Gene3D" id="3.10.105.10">
    <property type="entry name" value="Dipeptide-binding Protein, Domain 3"/>
    <property type="match status" value="1"/>
</dbReference>
<evidence type="ECO:0000313" key="7">
    <source>
        <dbReference type="Proteomes" id="UP000633205"/>
    </source>
</evidence>
<dbReference type="PROSITE" id="PS51257">
    <property type="entry name" value="PROKAR_LIPOPROTEIN"/>
    <property type="match status" value="1"/>
</dbReference>
<dbReference type="PANTHER" id="PTHR30290">
    <property type="entry name" value="PERIPLASMIC BINDING COMPONENT OF ABC TRANSPORTER"/>
    <property type="match status" value="1"/>
</dbReference>
<dbReference type="PANTHER" id="PTHR30290:SF9">
    <property type="entry name" value="OLIGOPEPTIDE-BINDING PROTEIN APPA"/>
    <property type="match status" value="1"/>
</dbReference>